<comment type="caution">
    <text evidence="1">The sequence shown here is derived from an EMBL/GenBank/DDBJ whole genome shotgun (WGS) entry which is preliminary data.</text>
</comment>
<dbReference type="AlphaFoldDB" id="A0A7W7M212"/>
<gene>
    <name evidence="1" type="ORF">HDA30_000208</name>
</gene>
<sequence length="52" mass="5600">MTVNLTAGVEQKAQELRIERLVLFGRIGQGKGALVRRLMGQGVTCGPVSGRF</sequence>
<keyword evidence="2" id="KW-1185">Reference proteome</keyword>
<organism evidence="1 2">
    <name type="scientific">Micrococcus cohnii</name>
    <dbReference type="NCBI Taxonomy" id="993416"/>
    <lineage>
        <taxon>Bacteria</taxon>
        <taxon>Bacillati</taxon>
        <taxon>Actinomycetota</taxon>
        <taxon>Actinomycetes</taxon>
        <taxon>Micrococcales</taxon>
        <taxon>Micrococcaceae</taxon>
        <taxon>Micrococcus</taxon>
    </lineage>
</organism>
<name>A0A7W7M212_9MICC</name>
<dbReference type="RefSeq" id="WP_184240835.1">
    <property type="nucleotide sequence ID" value="NZ_JACHNA010000001.1"/>
</dbReference>
<dbReference type="EMBL" id="JACHNA010000001">
    <property type="protein sequence ID" value="MBB4734700.1"/>
    <property type="molecule type" value="Genomic_DNA"/>
</dbReference>
<evidence type="ECO:0000313" key="1">
    <source>
        <dbReference type="EMBL" id="MBB4734700.1"/>
    </source>
</evidence>
<proteinExistence type="predicted"/>
<dbReference type="Proteomes" id="UP000540191">
    <property type="component" value="Unassembled WGS sequence"/>
</dbReference>
<reference evidence="1 2" key="1">
    <citation type="submission" date="2020-08" db="EMBL/GenBank/DDBJ databases">
        <title>Sequencing the genomes of 1000 actinobacteria strains.</title>
        <authorList>
            <person name="Klenk H.-P."/>
        </authorList>
    </citation>
    <scope>NUCLEOTIDE SEQUENCE [LARGE SCALE GENOMIC DNA]</scope>
    <source>
        <strain evidence="1 2">DSM 23974</strain>
    </source>
</reference>
<evidence type="ECO:0000313" key="2">
    <source>
        <dbReference type="Proteomes" id="UP000540191"/>
    </source>
</evidence>
<protein>
    <submittedName>
        <fullName evidence="1">Uncharacterized protein</fullName>
    </submittedName>
</protein>
<accession>A0A7W7M212</accession>